<keyword evidence="3 6" id="KW-0812">Transmembrane</keyword>
<evidence type="ECO:0000256" key="2">
    <source>
        <dbReference type="ARBA" id="ARBA00005467"/>
    </source>
</evidence>
<keyword evidence="5 6" id="KW-0472">Membrane</keyword>
<dbReference type="Proteomes" id="UP001162131">
    <property type="component" value="Unassembled WGS sequence"/>
</dbReference>
<dbReference type="PANTHER" id="PTHR13019:SF7">
    <property type="entry name" value="GOLGI APPARATUS MEMBRANE PROTEIN TVP23"/>
    <property type="match status" value="1"/>
</dbReference>
<evidence type="ECO:0000256" key="5">
    <source>
        <dbReference type="ARBA" id="ARBA00023136"/>
    </source>
</evidence>
<comment type="caution">
    <text evidence="7">The sequence shown here is derived from an EMBL/GenBank/DDBJ whole genome shotgun (WGS) entry which is preliminary data.</text>
</comment>
<evidence type="ECO:0000256" key="6">
    <source>
        <dbReference type="RuleBase" id="RU361206"/>
    </source>
</evidence>
<reference evidence="7" key="1">
    <citation type="submission" date="2021-09" db="EMBL/GenBank/DDBJ databases">
        <authorList>
            <consortium name="AG Swart"/>
            <person name="Singh M."/>
            <person name="Singh A."/>
            <person name="Seah K."/>
            <person name="Emmerich C."/>
        </authorList>
    </citation>
    <scope>NUCLEOTIDE SEQUENCE</scope>
    <source>
        <strain evidence="7">ATCC30299</strain>
    </source>
</reference>
<keyword evidence="4 6" id="KW-1133">Transmembrane helix</keyword>
<protein>
    <recommendedName>
        <fullName evidence="6">Golgi apparatus membrane protein TVP23 homolog</fullName>
    </recommendedName>
</protein>
<dbReference type="InterPro" id="IPR008564">
    <property type="entry name" value="TVP23-like"/>
</dbReference>
<evidence type="ECO:0000313" key="7">
    <source>
        <dbReference type="EMBL" id="CAG9325986.1"/>
    </source>
</evidence>
<comment type="similarity">
    <text evidence="2 6">Belongs to the TVP23 family.</text>
</comment>
<dbReference type="GO" id="GO:0000139">
    <property type="term" value="C:Golgi membrane"/>
    <property type="evidence" value="ECO:0007669"/>
    <property type="project" value="TreeGrafter"/>
</dbReference>
<dbReference type="Pfam" id="PF05832">
    <property type="entry name" value="DUF846"/>
    <property type="match status" value="1"/>
</dbReference>
<dbReference type="GO" id="GO:0009306">
    <property type="term" value="P:protein secretion"/>
    <property type="evidence" value="ECO:0007669"/>
    <property type="project" value="TreeGrafter"/>
</dbReference>
<dbReference type="GO" id="GO:0016192">
    <property type="term" value="P:vesicle-mediated transport"/>
    <property type="evidence" value="ECO:0007669"/>
    <property type="project" value="TreeGrafter"/>
</dbReference>
<sequence length="205" mass="23076">MASLNFQMSLDNEAPKASSQGQFQPAQPQEAGGLSGLLKRSSHPIAIIFHYLFKSLALLCFFFLNIFSNATITFIIVVIFSAFDFWTVQNITGRLLVGLRWRNRINEDGSEEWIFESLNDKSQSNKIDVYAFWLGLVAAPLTWSILLLAYLLTFDFFWSMVALICLVLTGINMVGYYKCNKDSKQKLSGMLKQGAFMAASQALKV</sequence>
<proteinExistence type="inferred from homology"/>
<evidence type="ECO:0000256" key="4">
    <source>
        <dbReference type="ARBA" id="ARBA00022989"/>
    </source>
</evidence>
<dbReference type="EMBL" id="CAJZBQ010000039">
    <property type="protein sequence ID" value="CAG9325986.1"/>
    <property type="molecule type" value="Genomic_DNA"/>
</dbReference>
<comment type="subcellular location">
    <subcellularLocation>
        <location evidence="1 6">Membrane</location>
        <topology evidence="1 6">Multi-pass membrane protein</topology>
    </subcellularLocation>
</comment>
<organism evidence="7 8">
    <name type="scientific">Blepharisma stoltei</name>
    <dbReference type="NCBI Taxonomy" id="1481888"/>
    <lineage>
        <taxon>Eukaryota</taxon>
        <taxon>Sar</taxon>
        <taxon>Alveolata</taxon>
        <taxon>Ciliophora</taxon>
        <taxon>Postciliodesmatophora</taxon>
        <taxon>Heterotrichea</taxon>
        <taxon>Heterotrichida</taxon>
        <taxon>Blepharismidae</taxon>
        <taxon>Blepharisma</taxon>
    </lineage>
</organism>
<gene>
    <name evidence="7" type="ORF">BSTOLATCC_MIC39766</name>
</gene>
<accession>A0AAU9JNA1</accession>
<evidence type="ECO:0000256" key="3">
    <source>
        <dbReference type="ARBA" id="ARBA00022692"/>
    </source>
</evidence>
<dbReference type="PANTHER" id="PTHR13019">
    <property type="entry name" value="GOLGI APPARATUS MEMBRANE PROTEIN TVP23"/>
    <property type="match status" value="1"/>
</dbReference>
<evidence type="ECO:0000256" key="1">
    <source>
        <dbReference type="ARBA" id="ARBA00004141"/>
    </source>
</evidence>
<feature type="transmembrane region" description="Helical" evidence="6">
    <location>
        <begin position="72"/>
        <end position="97"/>
    </location>
</feature>
<feature type="transmembrane region" description="Helical" evidence="6">
    <location>
        <begin position="156"/>
        <end position="177"/>
    </location>
</feature>
<keyword evidence="8" id="KW-1185">Reference proteome</keyword>
<feature type="transmembrane region" description="Helical" evidence="6">
    <location>
        <begin position="129"/>
        <end position="150"/>
    </location>
</feature>
<dbReference type="AlphaFoldDB" id="A0AAU9JNA1"/>
<name>A0AAU9JNA1_9CILI</name>
<evidence type="ECO:0000313" key="8">
    <source>
        <dbReference type="Proteomes" id="UP001162131"/>
    </source>
</evidence>